<gene>
    <name evidence="1" type="ORF">ACFQ4H_08465</name>
</gene>
<evidence type="ECO:0008006" key="3">
    <source>
        <dbReference type="Google" id="ProtNLM"/>
    </source>
</evidence>
<evidence type="ECO:0000313" key="1">
    <source>
        <dbReference type="EMBL" id="MFD1321119.1"/>
    </source>
</evidence>
<protein>
    <recommendedName>
        <fullName evidence="3">FHA domain-containing protein</fullName>
    </recommendedName>
</protein>
<reference evidence="2" key="1">
    <citation type="journal article" date="2019" name="Int. J. Syst. Evol. Microbiol.">
        <title>The Global Catalogue of Microorganisms (GCM) 10K type strain sequencing project: providing services to taxonomists for standard genome sequencing and annotation.</title>
        <authorList>
            <consortium name="The Broad Institute Genomics Platform"/>
            <consortium name="The Broad Institute Genome Sequencing Center for Infectious Disease"/>
            <person name="Wu L."/>
            <person name="Ma J."/>
        </authorList>
    </citation>
    <scope>NUCLEOTIDE SEQUENCE [LARGE SCALE GENOMIC DNA]</scope>
    <source>
        <strain evidence="2">JCM 31037</strain>
    </source>
</reference>
<accession>A0ABW3YCW6</accession>
<dbReference type="EMBL" id="JBHTMP010000009">
    <property type="protein sequence ID" value="MFD1321119.1"/>
    <property type="molecule type" value="Genomic_DNA"/>
</dbReference>
<comment type="caution">
    <text evidence="1">The sequence shown here is derived from an EMBL/GenBank/DDBJ whole genome shotgun (WGS) entry which is preliminary data.</text>
</comment>
<name>A0ABW3YCW6_9ACTN</name>
<evidence type="ECO:0000313" key="2">
    <source>
        <dbReference type="Proteomes" id="UP001597260"/>
    </source>
</evidence>
<dbReference type="Proteomes" id="UP001597260">
    <property type="component" value="Unassembled WGS sequence"/>
</dbReference>
<proteinExistence type="predicted"/>
<dbReference type="RefSeq" id="WP_377568953.1">
    <property type="nucleotide sequence ID" value="NZ_JBHTMP010000009.1"/>
</dbReference>
<organism evidence="1 2">
    <name type="scientific">Micromonospora sonneratiae</name>
    <dbReference type="NCBI Taxonomy" id="1184706"/>
    <lineage>
        <taxon>Bacteria</taxon>
        <taxon>Bacillati</taxon>
        <taxon>Actinomycetota</taxon>
        <taxon>Actinomycetes</taxon>
        <taxon>Micromonosporales</taxon>
        <taxon>Micromonosporaceae</taxon>
        <taxon>Micromonospora</taxon>
    </lineage>
</organism>
<sequence>MRVTVRTLSAEPVLLGVGDTLLFGRAPSEMLSDDLKFELSVTTLTLARCGTHVSRLLGELSVGEEAVRLRWRGKPQATLSSLFDAPGGARRGTLAEGMTAVLDTGENQLLILRGGTDLTGYVDIMLNVDVAFDDTGSSPYVAPAAFGPDWGLLPTAVPTDLEPDSDTWFVALALAEPWLAGADDYPRPPTNREISERIRTWRGDSGRLAAPQRVHDAIQQIARLAFGSGGHPFRLEDGRRVENVRYAVGRRAAEVGLVTEDQLKRVERQSWERRQRSKP</sequence>
<keyword evidence="2" id="KW-1185">Reference proteome</keyword>